<dbReference type="Proteomes" id="UP001152172">
    <property type="component" value="Unassembled WGS sequence"/>
</dbReference>
<dbReference type="SUPFAM" id="SSF53335">
    <property type="entry name" value="S-adenosyl-L-methionine-dependent methyltransferases"/>
    <property type="match status" value="1"/>
</dbReference>
<dbReference type="InterPro" id="IPR000780">
    <property type="entry name" value="CheR_MeTrfase"/>
</dbReference>
<name>A0A9X3RA98_9BACI</name>
<dbReference type="SUPFAM" id="SSF47757">
    <property type="entry name" value="Chemotaxis receptor methyltransferase CheR, N-terminal domain"/>
    <property type="match status" value="1"/>
</dbReference>
<evidence type="ECO:0000259" key="1">
    <source>
        <dbReference type="PROSITE" id="PS50123"/>
    </source>
</evidence>
<protein>
    <submittedName>
        <fullName evidence="2">Protein-glutamate O-methyltransferase CheR</fullName>
    </submittedName>
</protein>
<dbReference type="InterPro" id="IPR050903">
    <property type="entry name" value="Bact_Chemotaxis_MeTrfase"/>
</dbReference>
<gene>
    <name evidence="2" type="ORF">M9R61_10990</name>
</gene>
<dbReference type="SMART" id="SM00138">
    <property type="entry name" value="MeTrc"/>
    <property type="match status" value="1"/>
</dbReference>
<dbReference type="InterPro" id="IPR022642">
    <property type="entry name" value="CheR_C"/>
</dbReference>
<dbReference type="PANTHER" id="PTHR24422">
    <property type="entry name" value="CHEMOTAXIS PROTEIN METHYLTRANSFERASE"/>
    <property type="match status" value="1"/>
</dbReference>
<reference evidence="2" key="1">
    <citation type="submission" date="2022-05" db="EMBL/GenBank/DDBJ databases">
        <authorList>
            <person name="Colautti A."/>
            <person name="Iacumin L."/>
        </authorList>
    </citation>
    <scope>NUCLEOTIDE SEQUENCE</scope>
    <source>
        <strain evidence="2">DSM 30747</strain>
    </source>
</reference>
<organism evidence="2 3">
    <name type="scientific">Psychrobacillus psychrodurans</name>
    <dbReference type="NCBI Taxonomy" id="126157"/>
    <lineage>
        <taxon>Bacteria</taxon>
        <taxon>Bacillati</taxon>
        <taxon>Bacillota</taxon>
        <taxon>Bacilli</taxon>
        <taxon>Bacillales</taxon>
        <taxon>Bacillaceae</taxon>
        <taxon>Psychrobacillus</taxon>
    </lineage>
</organism>
<dbReference type="RefSeq" id="WP_269922110.1">
    <property type="nucleotide sequence ID" value="NZ_JAMKBI010000007.1"/>
</dbReference>
<dbReference type="AlphaFoldDB" id="A0A9X3RA98"/>
<dbReference type="InterPro" id="IPR029063">
    <property type="entry name" value="SAM-dependent_MTases_sf"/>
</dbReference>
<feature type="domain" description="CheR-type methyltransferase" evidence="1">
    <location>
        <begin position="30"/>
        <end position="263"/>
    </location>
</feature>
<keyword evidence="3" id="KW-1185">Reference proteome</keyword>
<sequence>MKSKRDLPQECLESNSRAEKIEITLLLEGIFQRYGHDFRGYSYPSINRRIKYRMELEGLTSISYLQRRVLYEPEMMRKLLKDFSINVTEMFRDPEFYSSFRKRVVPLLHSYPFIRIWHAGCSTGEEAYSMAILLYEEGLYKKSKIYATDMNMDVLEKAEKGIFSFEKMKQYTSNYQKTGGLHAFSEYYTADQYGVKFKPFLSENIVFARHNLATDSSFNEFNVIICRNVLIYFDKQLQNQVHGLFQESLSRFGILGLGSKESIRFSPYMPCYEEIDAENKLYKKID</sequence>
<dbReference type="PANTHER" id="PTHR24422:SF8">
    <property type="entry name" value="CHEMOTAXIS PROTEIN"/>
    <property type="match status" value="1"/>
</dbReference>
<dbReference type="EMBL" id="JAMKBI010000007">
    <property type="protein sequence ID" value="MCZ8533836.1"/>
    <property type="molecule type" value="Genomic_DNA"/>
</dbReference>
<proteinExistence type="predicted"/>
<evidence type="ECO:0000313" key="3">
    <source>
        <dbReference type="Proteomes" id="UP001152172"/>
    </source>
</evidence>
<dbReference type="Pfam" id="PF03705">
    <property type="entry name" value="CheR_N"/>
    <property type="match status" value="1"/>
</dbReference>
<dbReference type="Pfam" id="PF01739">
    <property type="entry name" value="CheR"/>
    <property type="match status" value="1"/>
</dbReference>
<comment type="caution">
    <text evidence="2">The sequence shown here is derived from an EMBL/GenBank/DDBJ whole genome shotgun (WGS) entry which is preliminary data.</text>
</comment>
<dbReference type="PROSITE" id="PS50123">
    <property type="entry name" value="CHER"/>
    <property type="match status" value="1"/>
</dbReference>
<dbReference type="GO" id="GO:0008757">
    <property type="term" value="F:S-adenosylmethionine-dependent methyltransferase activity"/>
    <property type="evidence" value="ECO:0007669"/>
    <property type="project" value="InterPro"/>
</dbReference>
<evidence type="ECO:0000313" key="2">
    <source>
        <dbReference type="EMBL" id="MCZ8533836.1"/>
    </source>
</evidence>
<dbReference type="Gene3D" id="3.40.50.150">
    <property type="entry name" value="Vaccinia Virus protein VP39"/>
    <property type="match status" value="1"/>
</dbReference>
<accession>A0A9X3RA98</accession>
<dbReference type="InterPro" id="IPR022641">
    <property type="entry name" value="CheR_N"/>
</dbReference>
<dbReference type="PRINTS" id="PR00996">
    <property type="entry name" value="CHERMTFRASE"/>
</dbReference>